<reference evidence="2" key="2">
    <citation type="journal article" date="2023" name="IMA Fungus">
        <title>Comparative genomic study of the Penicillium genus elucidates a diverse pangenome and 15 lateral gene transfer events.</title>
        <authorList>
            <person name="Petersen C."/>
            <person name="Sorensen T."/>
            <person name="Nielsen M.R."/>
            <person name="Sondergaard T.E."/>
            <person name="Sorensen J.L."/>
            <person name="Fitzpatrick D.A."/>
            <person name="Frisvad J.C."/>
            <person name="Nielsen K.L."/>
        </authorList>
    </citation>
    <scope>NUCLEOTIDE SEQUENCE</scope>
    <source>
        <strain evidence="2">IBT 35673</strain>
    </source>
</reference>
<sequence>MAGVVGNQAWVHNPPLERIPVAILNRIVSECHLDILNHGPGANHAILRLMFRHPQAVASQHAPAGTTGVKVDLAVNGRIVPGPIASELAVKTFTYIGPNIHASHSAEILVVGEKRVNDFLKVLESAKLLPCSFDYVLPDAVGCRDFISQYIFQLEMAKVLRIPALSDLYKCFNFRYPAPGVPGKVASPVPRALFGNTAFVHIAVPGVLYVPAPAPAPGPAPPAALAPAPAPAPPPPAPVKKGPGKKGAGKGKKKGP</sequence>
<gene>
    <name evidence="2" type="ORF">N7452_003746</name>
</gene>
<feature type="compositionally biased region" description="Basic residues" evidence="1">
    <location>
        <begin position="242"/>
        <end position="256"/>
    </location>
</feature>
<evidence type="ECO:0000256" key="1">
    <source>
        <dbReference type="SAM" id="MobiDB-lite"/>
    </source>
</evidence>
<dbReference type="AlphaFoldDB" id="A0A9W9UK96"/>
<dbReference type="Proteomes" id="UP001147695">
    <property type="component" value="Unassembled WGS sequence"/>
</dbReference>
<feature type="region of interest" description="Disordered" evidence="1">
    <location>
        <begin position="218"/>
        <end position="256"/>
    </location>
</feature>
<accession>A0A9W9UK96</accession>
<comment type="caution">
    <text evidence="2">The sequence shown here is derived from an EMBL/GenBank/DDBJ whole genome shotgun (WGS) entry which is preliminary data.</text>
</comment>
<protein>
    <submittedName>
        <fullName evidence="2">Uncharacterized protein</fullName>
    </submittedName>
</protein>
<dbReference type="EMBL" id="JAPZBQ010000002">
    <property type="protein sequence ID" value="KAJ5345742.1"/>
    <property type="molecule type" value="Genomic_DNA"/>
</dbReference>
<organism evidence="2 3">
    <name type="scientific">Penicillium brevicompactum</name>
    <dbReference type="NCBI Taxonomy" id="5074"/>
    <lineage>
        <taxon>Eukaryota</taxon>
        <taxon>Fungi</taxon>
        <taxon>Dikarya</taxon>
        <taxon>Ascomycota</taxon>
        <taxon>Pezizomycotina</taxon>
        <taxon>Eurotiomycetes</taxon>
        <taxon>Eurotiomycetidae</taxon>
        <taxon>Eurotiales</taxon>
        <taxon>Aspergillaceae</taxon>
        <taxon>Penicillium</taxon>
    </lineage>
</organism>
<evidence type="ECO:0000313" key="2">
    <source>
        <dbReference type="EMBL" id="KAJ5345742.1"/>
    </source>
</evidence>
<feature type="compositionally biased region" description="Pro residues" evidence="1">
    <location>
        <begin position="218"/>
        <end position="238"/>
    </location>
</feature>
<proteinExistence type="predicted"/>
<name>A0A9W9UK96_PENBR</name>
<reference evidence="2" key="1">
    <citation type="submission" date="2022-12" db="EMBL/GenBank/DDBJ databases">
        <authorList>
            <person name="Petersen C."/>
        </authorList>
    </citation>
    <scope>NUCLEOTIDE SEQUENCE</scope>
    <source>
        <strain evidence="2">IBT 35673</strain>
    </source>
</reference>
<evidence type="ECO:0000313" key="3">
    <source>
        <dbReference type="Proteomes" id="UP001147695"/>
    </source>
</evidence>